<dbReference type="HOGENOM" id="CLU_026044_1_0_1"/>
<evidence type="ECO:0000259" key="1">
    <source>
        <dbReference type="Pfam" id="PF25372"/>
    </source>
</evidence>
<dbReference type="Pfam" id="PF13516">
    <property type="entry name" value="LRR_6"/>
    <property type="match status" value="1"/>
</dbReference>
<keyword evidence="3" id="KW-1185">Reference proteome</keyword>
<reference evidence="2" key="2">
    <citation type="submission" date="2025-08" db="UniProtKB">
        <authorList>
            <consortium name="Ensembl"/>
        </authorList>
    </citation>
    <scope>IDENTIFICATION</scope>
    <source>
        <strain evidence="2">Glennie</strain>
    </source>
</reference>
<organism evidence="2 3">
    <name type="scientific">Ornithorhynchus anatinus</name>
    <name type="common">Duckbill platypus</name>
    <dbReference type="NCBI Taxonomy" id="9258"/>
    <lineage>
        <taxon>Eukaryota</taxon>
        <taxon>Metazoa</taxon>
        <taxon>Chordata</taxon>
        <taxon>Craniata</taxon>
        <taxon>Vertebrata</taxon>
        <taxon>Euteleostomi</taxon>
        <taxon>Mammalia</taxon>
        <taxon>Monotremata</taxon>
        <taxon>Ornithorhynchidae</taxon>
        <taxon>Ornithorhynchus</taxon>
    </lineage>
</organism>
<dbReference type="SUPFAM" id="SSF52047">
    <property type="entry name" value="RNI-like"/>
    <property type="match status" value="1"/>
</dbReference>
<dbReference type="Proteomes" id="UP000002279">
    <property type="component" value="Chromosome X1"/>
</dbReference>
<dbReference type="InterPro" id="IPR057207">
    <property type="entry name" value="FBXL15_LRR"/>
</dbReference>
<proteinExistence type="predicted"/>
<evidence type="ECO:0000313" key="3">
    <source>
        <dbReference type="Proteomes" id="UP000002279"/>
    </source>
</evidence>
<dbReference type="GO" id="GO:0019005">
    <property type="term" value="C:SCF ubiquitin ligase complex"/>
    <property type="evidence" value="ECO:0000318"/>
    <property type="project" value="GO_Central"/>
</dbReference>
<name>F6PPU7_ORNAN</name>
<dbReference type="eggNOG" id="KOG1947">
    <property type="taxonomic scope" value="Eukaryota"/>
</dbReference>
<dbReference type="PANTHER" id="PTHR13318">
    <property type="entry name" value="PARTNER OF PAIRED, ISOFORM B-RELATED"/>
    <property type="match status" value="1"/>
</dbReference>
<dbReference type="FunFam" id="3.80.10.10:FF:000647">
    <property type="entry name" value="Leucine-rich repeat-containing 29"/>
    <property type="match status" value="1"/>
</dbReference>
<dbReference type="InterPro" id="IPR032675">
    <property type="entry name" value="LRR_dom_sf"/>
</dbReference>
<dbReference type="AlphaFoldDB" id="F6PPU7"/>
<dbReference type="SMART" id="SM00367">
    <property type="entry name" value="LRR_CC"/>
    <property type="match status" value="11"/>
</dbReference>
<evidence type="ECO:0000313" key="2">
    <source>
        <dbReference type="Ensembl" id="ENSOANP00000023929.3"/>
    </source>
</evidence>
<dbReference type="PANTHER" id="PTHR13318:SF169">
    <property type="entry name" value="F-BOX AND LEUCINE-RICH REPEAT PROTEIN 9"/>
    <property type="match status" value="1"/>
</dbReference>
<sequence>MNVLYSIPVSTISIASIKSLGQRGISSVRITHMDSSAASQDGLQAVSRYLGSQLQSLSLNSNHLSVPFFTSLLVGCRTLRTLDLSGANTLFTNGVLLAIPTDYQQAQEALSGLRELNLASLRYLTDLTFNRLCNCAPKLEYISLARCHMLFEFDPYYGAGIPMNSPTILSFRNLLHFVQERASHLRGLDLSDTKITPGTLATLGQVDGLHLEKLVLQGCRELTDDSVVTLCRLQPGLTTLNIDGCPELGDTAVVAICQGMPRLRHLQIGRLQQLTDDGLSALGRLRELQILDMAECCLICGEGLTRALGAEKILPPITTLNLAYCALVKDVSVLPLVSLLSRTLRMLDLSLCTTLTNKSLCAIFTQLPKLKSLHMAWCKEITDWGLLGLLEYSSSKIQDQKREPLLEPWPSPNLSAESEEASTSQGVCYTSISCLRVLQELDLTACCKLTNTSLTMVIKFPQLRKLTLSMIPQLTDAALVAIAQGCPALEQLTLRHCRQLSDAGWIEAAGFLPRLHCLNISGCSQLTEKTLSALSSSCRQLKVLDVSLCEGIQLAAIERLRAQLPLVTWVYSHFMGANELKSY</sequence>
<reference evidence="2" key="3">
    <citation type="submission" date="2025-09" db="UniProtKB">
        <authorList>
            <consortium name="Ensembl"/>
        </authorList>
    </citation>
    <scope>IDENTIFICATION</scope>
    <source>
        <strain evidence="2">Glennie</strain>
    </source>
</reference>
<dbReference type="InterPro" id="IPR006553">
    <property type="entry name" value="Leu-rich_rpt_Cys-con_subtyp"/>
</dbReference>
<dbReference type="Pfam" id="PF25372">
    <property type="entry name" value="DUF7885"/>
    <property type="match status" value="1"/>
</dbReference>
<dbReference type="STRING" id="9258.ENSOANP00000023929"/>
<dbReference type="Ensembl" id="ENSOANT00000023933.3">
    <property type="protein sequence ID" value="ENSOANP00000023929.3"/>
    <property type="gene ID" value="ENSOANG00000015196.3"/>
</dbReference>
<protein>
    <recommendedName>
        <fullName evidence="1">F-box/LRR-repeat protein 15-like leucin rich repeat domain-containing protein</fullName>
    </recommendedName>
</protein>
<accession>F6PPU7</accession>
<reference evidence="2 3" key="1">
    <citation type="journal article" date="2008" name="Nature">
        <title>Genome analysis of the platypus reveals unique signatures of evolution.</title>
        <authorList>
            <person name="Warren W.C."/>
            <person name="Hillier L.W."/>
            <person name="Marshall Graves J.A."/>
            <person name="Birney E."/>
            <person name="Ponting C.P."/>
            <person name="Grutzner F."/>
            <person name="Belov K."/>
            <person name="Miller W."/>
            <person name="Clarke L."/>
            <person name="Chinwalla A.T."/>
            <person name="Yang S.P."/>
            <person name="Heger A."/>
            <person name="Locke D.P."/>
            <person name="Miethke P."/>
            <person name="Waters P.D."/>
            <person name="Veyrunes F."/>
            <person name="Fulton L."/>
            <person name="Fulton B."/>
            <person name="Graves T."/>
            <person name="Wallis J."/>
            <person name="Puente X.S."/>
            <person name="Lopez-Otin C."/>
            <person name="Ordonez G.R."/>
            <person name="Eichler E.E."/>
            <person name="Chen L."/>
            <person name="Cheng Z."/>
            <person name="Deakin J.E."/>
            <person name="Alsop A."/>
            <person name="Thompson K."/>
            <person name="Kirby P."/>
            <person name="Papenfuss A.T."/>
            <person name="Wakefield M.J."/>
            <person name="Olender T."/>
            <person name="Lancet D."/>
            <person name="Huttley G.A."/>
            <person name="Smit A.F."/>
            <person name="Pask A."/>
            <person name="Temple-Smith P."/>
            <person name="Batzer M.A."/>
            <person name="Walker J.A."/>
            <person name="Konkel M.K."/>
            <person name="Harris R.S."/>
            <person name="Whittington C.M."/>
            <person name="Wong E.S."/>
            <person name="Gemmell N.J."/>
            <person name="Buschiazzo E."/>
            <person name="Vargas Jentzsch I.M."/>
            <person name="Merkel A."/>
            <person name="Schmitz J."/>
            <person name="Zemann A."/>
            <person name="Churakov G."/>
            <person name="Kriegs J.O."/>
            <person name="Brosius J."/>
            <person name="Murchison E.P."/>
            <person name="Sachidanandam R."/>
            <person name="Smith C."/>
            <person name="Hannon G.J."/>
            <person name="Tsend-Ayush E."/>
            <person name="McMillan D."/>
            <person name="Attenborough R."/>
            <person name="Rens W."/>
            <person name="Ferguson-Smith M."/>
            <person name="Lefevre C.M."/>
            <person name="Sharp J.A."/>
            <person name="Nicholas K.R."/>
            <person name="Ray D.A."/>
            <person name="Kube M."/>
            <person name="Reinhardt R."/>
            <person name="Pringle T.H."/>
            <person name="Taylor J."/>
            <person name="Jones R.C."/>
            <person name="Nixon B."/>
            <person name="Dacheux J.L."/>
            <person name="Niwa H."/>
            <person name="Sekita Y."/>
            <person name="Huang X."/>
            <person name="Stark A."/>
            <person name="Kheradpour P."/>
            <person name="Kellis M."/>
            <person name="Flicek P."/>
            <person name="Chen Y."/>
            <person name="Webber C."/>
            <person name="Hardison R."/>
            <person name="Nelson J."/>
            <person name="Hallsworth-Pepin K."/>
            <person name="Delehaunty K."/>
            <person name="Markovic C."/>
            <person name="Minx P."/>
            <person name="Feng Y."/>
            <person name="Kremitzki C."/>
            <person name="Mitreva M."/>
            <person name="Glasscock J."/>
            <person name="Wylie T."/>
            <person name="Wohldmann P."/>
            <person name="Thiru P."/>
            <person name="Nhan M.N."/>
            <person name="Pohl C.S."/>
            <person name="Smith S.M."/>
            <person name="Hou S."/>
            <person name="Nefedov M."/>
            <person name="de Jong P.J."/>
            <person name="Renfree M.B."/>
            <person name="Mardis E.R."/>
            <person name="Wilson R.K."/>
        </authorList>
    </citation>
    <scope>NUCLEOTIDE SEQUENCE [LARGE SCALE GENOMIC DNA]</scope>
    <source>
        <strain evidence="2 3">Glennie</strain>
    </source>
</reference>
<gene>
    <name evidence="2" type="primary">LRRC29</name>
</gene>
<dbReference type="InParanoid" id="F6PPU7"/>
<dbReference type="OMA" id="SINLWYC"/>
<dbReference type="Bgee" id="ENSOANG00000015196">
    <property type="expression patterns" value="Expressed in testis and 7 other cell types or tissues"/>
</dbReference>
<dbReference type="Gene3D" id="3.80.10.10">
    <property type="entry name" value="Ribonuclease Inhibitor"/>
    <property type="match status" value="4"/>
</dbReference>
<feature type="domain" description="F-box/LRR-repeat protein 15-like leucin rich repeat" evidence="1">
    <location>
        <begin position="75"/>
        <end position="299"/>
    </location>
</feature>
<dbReference type="FunFam" id="3.80.10.10:FF:002349">
    <property type="entry name" value="Uncharacterized protein"/>
    <property type="match status" value="1"/>
</dbReference>
<dbReference type="InterPro" id="IPR001611">
    <property type="entry name" value="Leu-rich_rpt"/>
</dbReference>
<dbReference type="GeneTree" id="ENSGT00940000160637"/>
<dbReference type="FunFam" id="3.80.10.10:FF:001330">
    <property type="entry name" value="Leucine-rich repeat-containing 29"/>
    <property type="match status" value="1"/>
</dbReference>
<dbReference type="GO" id="GO:0031146">
    <property type="term" value="P:SCF-dependent proteasomal ubiquitin-dependent protein catabolic process"/>
    <property type="evidence" value="ECO:0000318"/>
    <property type="project" value="GO_Central"/>
</dbReference>